<dbReference type="PROSITE" id="PS51873">
    <property type="entry name" value="TRIAD"/>
    <property type="match status" value="1"/>
</dbReference>
<evidence type="ECO:0000256" key="7">
    <source>
        <dbReference type="ARBA" id="ARBA00022786"/>
    </source>
</evidence>
<keyword evidence="8" id="KW-0862">Zinc</keyword>
<evidence type="ECO:0000256" key="4">
    <source>
        <dbReference type="ARBA" id="ARBA00022723"/>
    </source>
</evidence>
<keyword evidence="5" id="KW-0677">Repeat</keyword>
<keyword evidence="6" id="KW-0863">Zinc-finger</keyword>
<dbReference type="InterPro" id="IPR031127">
    <property type="entry name" value="E3_UB_ligase_RBR"/>
</dbReference>
<dbReference type="EMBL" id="QJNU01000260">
    <property type="protein sequence ID" value="RYP03426.1"/>
    <property type="molecule type" value="Genomic_DNA"/>
</dbReference>
<proteinExistence type="predicted"/>
<evidence type="ECO:0000256" key="1">
    <source>
        <dbReference type="ARBA" id="ARBA00001798"/>
    </source>
</evidence>
<dbReference type="GO" id="GO:0008270">
    <property type="term" value="F:zinc ion binding"/>
    <property type="evidence" value="ECO:0007669"/>
    <property type="project" value="UniProtKB-KW"/>
</dbReference>
<evidence type="ECO:0000259" key="10">
    <source>
        <dbReference type="PROSITE" id="PS51873"/>
    </source>
</evidence>
<dbReference type="OrthoDB" id="9977870at2759"/>
<dbReference type="GO" id="GO:0061630">
    <property type="term" value="F:ubiquitin protein ligase activity"/>
    <property type="evidence" value="ECO:0007669"/>
    <property type="project" value="UniProtKB-EC"/>
</dbReference>
<dbReference type="Proteomes" id="UP000293360">
    <property type="component" value="Unassembled WGS sequence"/>
</dbReference>
<sequence length="411" mass="45491">MRRMRDFGNALFRGPTSTGAQQEWNGVGAGDEHVPGQSSGAEPVRHETRIPDARRLEAQTHFARRRMISRRDQQREQDGVDEAVGAAVTRGDIPTAAHNGATQAHTVRGVFDTPDMRAAIERARPGLALGPLFWDHLRDSERMGDVFSTNGRPSFWDSIERFVQNRHPDAMEELQNLRQDMYGISAGPYQPLQQATAVPNMQAPAIAGGAYAVQLNPPAKRDCIACLDSFPLRDMVRLDCGHAHCLACLEANARSSLNTKPFTPAKCCRVIPTDSFRRLIALTEDEVKTYIAKVEELTSTQQKLYCFDCAAFIPNSSRKKRSGECESCGKKTCKACLGKSHFGPCDRAKLTEARQGEENVYRLAESKGWKKCPNCLSIVQKGGGCNHMQCYCGQHFCYKCGQALADGHRCP</sequence>
<accession>A0A4Q4TA13</accession>
<dbReference type="STRING" id="155417.A0A4Q4TA13"/>
<evidence type="ECO:0000256" key="3">
    <source>
        <dbReference type="ARBA" id="ARBA00022679"/>
    </source>
</evidence>
<dbReference type="PANTHER" id="PTHR11685">
    <property type="entry name" value="RBR FAMILY RING FINGER AND IBR DOMAIN-CONTAINING"/>
    <property type="match status" value="1"/>
</dbReference>
<dbReference type="EC" id="2.3.2.31" evidence="2"/>
<evidence type="ECO:0000313" key="12">
    <source>
        <dbReference type="Proteomes" id="UP000293360"/>
    </source>
</evidence>
<dbReference type="Pfam" id="PF01485">
    <property type="entry name" value="IBR"/>
    <property type="match status" value="1"/>
</dbReference>
<feature type="region of interest" description="Disordered" evidence="9">
    <location>
        <begin position="1"/>
        <end position="46"/>
    </location>
</feature>
<dbReference type="Gene3D" id="3.30.40.10">
    <property type="entry name" value="Zinc/RING finger domain, C3HC4 (zinc finger)"/>
    <property type="match status" value="1"/>
</dbReference>
<dbReference type="SUPFAM" id="SSF57850">
    <property type="entry name" value="RING/U-box"/>
    <property type="match status" value="2"/>
</dbReference>
<evidence type="ECO:0000256" key="9">
    <source>
        <dbReference type="SAM" id="MobiDB-lite"/>
    </source>
</evidence>
<keyword evidence="4" id="KW-0479">Metal-binding</keyword>
<dbReference type="GO" id="GO:0016567">
    <property type="term" value="P:protein ubiquitination"/>
    <property type="evidence" value="ECO:0007669"/>
    <property type="project" value="InterPro"/>
</dbReference>
<name>A0A4Q4TA13_9PEZI</name>
<dbReference type="AlphaFoldDB" id="A0A4Q4TA13"/>
<dbReference type="CDD" id="cd22584">
    <property type="entry name" value="Rcat_RBR_unk"/>
    <property type="match status" value="1"/>
</dbReference>
<evidence type="ECO:0000256" key="2">
    <source>
        <dbReference type="ARBA" id="ARBA00012251"/>
    </source>
</evidence>
<comment type="catalytic activity">
    <reaction evidence="1">
        <text>[E2 ubiquitin-conjugating enzyme]-S-ubiquitinyl-L-cysteine + [acceptor protein]-L-lysine = [E2 ubiquitin-conjugating enzyme]-L-cysteine + [acceptor protein]-N(6)-ubiquitinyl-L-lysine.</text>
        <dbReference type="EC" id="2.3.2.31"/>
    </reaction>
</comment>
<evidence type="ECO:0000256" key="8">
    <source>
        <dbReference type="ARBA" id="ARBA00022833"/>
    </source>
</evidence>
<dbReference type="Gene3D" id="1.20.120.1750">
    <property type="match status" value="1"/>
</dbReference>
<keyword evidence="12" id="KW-1185">Reference proteome</keyword>
<feature type="compositionally biased region" description="Polar residues" evidence="9">
    <location>
        <begin position="15"/>
        <end position="24"/>
    </location>
</feature>
<dbReference type="InterPro" id="IPR002867">
    <property type="entry name" value="IBR_dom"/>
</dbReference>
<evidence type="ECO:0000256" key="5">
    <source>
        <dbReference type="ARBA" id="ARBA00022737"/>
    </source>
</evidence>
<protein>
    <recommendedName>
        <fullName evidence="2">RBR-type E3 ubiquitin transferase</fullName>
        <ecNumber evidence="2">2.3.2.31</ecNumber>
    </recommendedName>
</protein>
<evidence type="ECO:0000313" key="11">
    <source>
        <dbReference type="EMBL" id="RYP03426.1"/>
    </source>
</evidence>
<organism evidence="11 12">
    <name type="scientific">Monosporascus ibericus</name>
    <dbReference type="NCBI Taxonomy" id="155417"/>
    <lineage>
        <taxon>Eukaryota</taxon>
        <taxon>Fungi</taxon>
        <taxon>Dikarya</taxon>
        <taxon>Ascomycota</taxon>
        <taxon>Pezizomycotina</taxon>
        <taxon>Sordariomycetes</taxon>
        <taxon>Xylariomycetidae</taxon>
        <taxon>Xylariales</taxon>
        <taxon>Xylariales incertae sedis</taxon>
        <taxon>Monosporascus</taxon>
    </lineage>
</organism>
<keyword evidence="7" id="KW-0833">Ubl conjugation pathway</keyword>
<evidence type="ECO:0000256" key="6">
    <source>
        <dbReference type="ARBA" id="ARBA00022771"/>
    </source>
</evidence>
<comment type="caution">
    <text evidence="11">The sequence shown here is derived from an EMBL/GenBank/DDBJ whole genome shotgun (WGS) entry which is preliminary data.</text>
</comment>
<feature type="domain" description="RING-type" evidence="10">
    <location>
        <begin position="219"/>
        <end position="411"/>
    </location>
</feature>
<dbReference type="InterPro" id="IPR044066">
    <property type="entry name" value="TRIAD_supradom"/>
</dbReference>
<reference evidence="11 12" key="1">
    <citation type="submission" date="2018-06" db="EMBL/GenBank/DDBJ databases">
        <title>Complete Genomes of Monosporascus.</title>
        <authorList>
            <person name="Robinson A.J."/>
            <person name="Natvig D.O."/>
        </authorList>
    </citation>
    <scope>NUCLEOTIDE SEQUENCE [LARGE SCALE GENOMIC DNA]</scope>
    <source>
        <strain evidence="11 12">CBS 110550</strain>
    </source>
</reference>
<keyword evidence="3" id="KW-0808">Transferase</keyword>
<dbReference type="InterPro" id="IPR013083">
    <property type="entry name" value="Znf_RING/FYVE/PHD"/>
</dbReference>
<gene>
    <name evidence="11" type="ORF">DL764_005156</name>
</gene>